<organism evidence="1 2">
    <name type="scientific">Mycena alexandri</name>
    <dbReference type="NCBI Taxonomy" id="1745969"/>
    <lineage>
        <taxon>Eukaryota</taxon>
        <taxon>Fungi</taxon>
        <taxon>Dikarya</taxon>
        <taxon>Basidiomycota</taxon>
        <taxon>Agaricomycotina</taxon>
        <taxon>Agaricomycetes</taxon>
        <taxon>Agaricomycetidae</taxon>
        <taxon>Agaricales</taxon>
        <taxon>Marasmiineae</taxon>
        <taxon>Mycenaceae</taxon>
        <taxon>Mycena</taxon>
    </lineage>
</organism>
<comment type="caution">
    <text evidence="1">The sequence shown here is derived from an EMBL/GenBank/DDBJ whole genome shotgun (WGS) entry which is preliminary data.</text>
</comment>
<keyword evidence="2" id="KW-1185">Reference proteome</keyword>
<dbReference type="Proteomes" id="UP001218188">
    <property type="component" value="Unassembled WGS sequence"/>
</dbReference>
<protein>
    <submittedName>
        <fullName evidence="1">Uncharacterized protein</fullName>
    </submittedName>
</protein>
<name>A0AAD6T6Y4_9AGAR</name>
<accession>A0AAD6T6Y4</accession>
<evidence type="ECO:0000313" key="2">
    <source>
        <dbReference type="Proteomes" id="UP001218188"/>
    </source>
</evidence>
<reference evidence="1" key="1">
    <citation type="submission" date="2023-03" db="EMBL/GenBank/DDBJ databases">
        <title>Massive genome expansion in bonnet fungi (Mycena s.s.) driven by repeated elements and novel gene families across ecological guilds.</title>
        <authorList>
            <consortium name="Lawrence Berkeley National Laboratory"/>
            <person name="Harder C.B."/>
            <person name="Miyauchi S."/>
            <person name="Viragh M."/>
            <person name="Kuo A."/>
            <person name="Thoen E."/>
            <person name="Andreopoulos B."/>
            <person name="Lu D."/>
            <person name="Skrede I."/>
            <person name="Drula E."/>
            <person name="Henrissat B."/>
            <person name="Morin E."/>
            <person name="Kohler A."/>
            <person name="Barry K."/>
            <person name="LaButti K."/>
            <person name="Morin E."/>
            <person name="Salamov A."/>
            <person name="Lipzen A."/>
            <person name="Mereny Z."/>
            <person name="Hegedus B."/>
            <person name="Baldrian P."/>
            <person name="Stursova M."/>
            <person name="Weitz H."/>
            <person name="Taylor A."/>
            <person name="Grigoriev I.V."/>
            <person name="Nagy L.G."/>
            <person name="Martin F."/>
            <person name="Kauserud H."/>
        </authorList>
    </citation>
    <scope>NUCLEOTIDE SEQUENCE</scope>
    <source>
        <strain evidence="1">CBHHK200</strain>
    </source>
</reference>
<dbReference type="AlphaFoldDB" id="A0AAD6T6Y4"/>
<sequence length="123" mass="14649">MAKNKNAPRKPKRNWKRIAKKDRRNLKMWAEGARESILRPHIAGYTDALERGWRAERDYLHTVCTEFHARISWQLPDDDEPELPLPEYDPFATPPVEELNEEDTISKRLRIETMNARIGRWLK</sequence>
<gene>
    <name evidence="1" type="ORF">C8F04DRAFT_1253977</name>
</gene>
<evidence type="ECO:0000313" key="1">
    <source>
        <dbReference type="EMBL" id="KAJ7040215.1"/>
    </source>
</evidence>
<proteinExistence type="predicted"/>
<dbReference type="EMBL" id="JARJCM010000022">
    <property type="protein sequence ID" value="KAJ7040215.1"/>
    <property type="molecule type" value="Genomic_DNA"/>
</dbReference>